<dbReference type="AlphaFoldDB" id="A0A7Z1AGM3"/>
<evidence type="ECO:0000259" key="1">
    <source>
        <dbReference type="PROSITE" id="PS51186"/>
    </source>
</evidence>
<name>A0A7Z1AGM3_9GAMM</name>
<dbReference type="InterPro" id="IPR000182">
    <property type="entry name" value="GNAT_dom"/>
</dbReference>
<organism evidence="2 3">
    <name type="scientific">Candidatus Thiodiazotropha endolucinida</name>
    <dbReference type="NCBI Taxonomy" id="1655433"/>
    <lineage>
        <taxon>Bacteria</taxon>
        <taxon>Pseudomonadati</taxon>
        <taxon>Pseudomonadota</taxon>
        <taxon>Gammaproteobacteria</taxon>
        <taxon>Chromatiales</taxon>
        <taxon>Sedimenticolaceae</taxon>
        <taxon>Candidatus Thiodiazotropha</taxon>
    </lineage>
</organism>
<evidence type="ECO:0000313" key="3">
    <source>
        <dbReference type="Proteomes" id="UP000094769"/>
    </source>
</evidence>
<dbReference type="CDD" id="cd04301">
    <property type="entry name" value="NAT_SF"/>
    <property type="match status" value="1"/>
</dbReference>
<dbReference type="EMBL" id="MARB01000003">
    <property type="protein sequence ID" value="ODJ89171.1"/>
    <property type="molecule type" value="Genomic_DNA"/>
</dbReference>
<dbReference type="SUPFAM" id="SSF55729">
    <property type="entry name" value="Acyl-CoA N-acyltransferases (Nat)"/>
    <property type="match status" value="1"/>
</dbReference>
<dbReference type="OrthoDB" id="9797178at2"/>
<accession>A0A7Z1AGM3</accession>
<dbReference type="Gene3D" id="3.40.630.30">
    <property type="match status" value="1"/>
</dbReference>
<feature type="domain" description="N-acetyltransferase" evidence="1">
    <location>
        <begin position="1"/>
        <end position="156"/>
    </location>
</feature>
<protein>
    <recommendedName>
        <fullName evidence="1">N-acetyltransferase domain-containing protein</fullName>
    </recommendedName>
</protein>
<gene>
    <name evidence="2" type="ORF">CODIS_07850</name>
</gene>
<proteinExistence type="predicted"/>
<evidence type="ECO:0000313" key="2">
    <source>
        <dbReference type="EMBL" id="ODJ89171.1"/>
    </source>
</evidence>
<reference evidence="2 3" key="1">
    <citation type="submission" date="2016-06" db="EMBL/GenBank/DDBJ databases">
        <title>Genome sequence of endosymbiont of Candidatus Endolucinida thiodiazotropha.</title>
        <authorList>
            <person name="Poehlein A."/>
            <person name="Koenig S."/>
            <person name="Heiden S.E."/>
            <person name="Thuermer A."/>
            <person name="Voget S."/>
            <person name="Daniel R."/>
            <person name="Markert S."/>
            <person name="Gros O."/>
            <person name="Schweder T."/>
        </authorList>
    </citation>
    <scope>NUCLEOTIDE SEQUENCE [LARGE SCALE GENOMIC DNA]</scope>
    <source>
        <strain evidence="2 3">COS</strain>
    </source>
</reference>
<dbReference type="Pfam" id="PF13527">
    <property type="entry name" value="Acetyltransf_9"/>
    <property type="match status" value="1"/>
</dbReference>
<keyword evidence="3" id="KW-1185">Reference proteome</keyword>
<dbReference type="PROSITE" id="PS51186">
    <property type="entry name" value="GNAT"/>
    <property type="match status" value="1"/>
</dbReference>
<dbReference type="RefSeq" id="WP_069121396.1">
    <property type="nucleotide sequence ID" value="NZ_MARB01000003.1"/>
</dbReference>
<dbReference type="InterPro" id="IPR016181">
    <property type="entry name" value="Acyl_CoA_acyltransferase"/>
</dbReference>
<dbReference type="Proteomes" id="UP000094769">
    <property type="component" value="Unassembled WGS sequence"/>
</dbReference>
<sequence>MKIRESKEADKLGIETVHIQAFGKNEGPEIAGLVNDLLKDETAFPLLSLVAIENDKIVGHVLYTNAVVTQSTESVSAQLLAPLGVIPEAQNQGVGSQLIYEGTKRLTKSGVDLIFVLGHPTYYPHYGFGTAGIIGFEAPYPIAKENADAWMVLELKKGIIGRVRGRIQCAKALNQPQYWRE</sequence>
<dbReference type="GO" id="GO:0016747">
    <property type="term" value="F:acyltransferase activity, transferring groups other than amino-acyl groups"/>
    <property type="evidence" value="ECO:0007669"/>
    <property type="project" value="InterPro"/>
</dbReference>
<comment type="caution">
    <text evidence="2">The sequence shown here is derived from an EMBL/GenBank/DDBJ whole genome shotgun (WGS) entry which is preliminary data.</text>
</comment>